<dbReference type="Pfam" id="PF18912">
    <property type="entry name" value="DZR_2"/>
    <property type="match status" value="1"/>
</dbReference>
<dbReference type="InterPro" id="IPR044005">
    <property type="entry name" value="DZR_2"/>
</dbReference>
<dbReference type="AlphaFoldDB" id="A0A0D1D463"/>
<dbReference type="SUPFAM" id="SSF53271">
    <property type="entry name" value="PRTase-like"/>
    <property type="match status" value="1"/>
</dbReference>
<dbReference type="InterPro" id="IPR051910">
    <property type="entry name" value="ComF/GntX_DNA_util-trans"/>
</dbReference>
<gene>
    <name evidence="3" type="ORF">jaqu_31530</name>
</gene>
<evidence type="ECO:0000313" key="3">
    <source>
        <dbReference type="EMBL" id="KIT14828.1"/>
    </source>
</evidence>
<comment type="caution">
    <text evidence="3">The sequence shown here is derived from an EMBL/GenBank/DDBJ whole genome shotgun (WGS) entry which is preliminary data.</text>
</comment>
<protein>
    <submittedName>
        <fullName evidence="3">DNA utilization protein GntX</fullName>
    </submittedName>
</protein>
<dbReference type="PANTHER" id="PTHR47505:SF1">
    <property type="entry name" value="DNA UTILIZATION PROTEIN YHGH"/>
    <property type="match status" value="1"/>
</dbReference>
<dbReference type="STRING" id="935700.jaqu_31530"/>
<dbReference type="PATRIC" id="fig|935700.4.peg.3257"/>
<keyword evidence="4" id="KW-1185">Reference proteome</keyword>
<evidence type="ECO:0000256" key="1">
    <source>
        <dbReference type="ARBA" id="ARBA00008007"/>
    </source>
</evidence>
<feature type="domain" description="Double zinc ribbon" evidence="2">
    <location>
        <begin position="21"/>
        <end position="78"/>
    </location>
</feature>
<dbReference type="EMBL" id="JYFE01000060">
    <property type="protein sequence ID" value="KIT14828.1"/>
    <property type="molecule type" value="Genomic_DNA"/>
</dbReference>
<proteinExistence type="inferred from homology"/>
<reference evidence="3 4" key="1">
    <citation type="submission" date="2015-02" db="EMBL/GenBank/DDBJ databases">
        <title>Genome Sequence of Jannaschia aquimarina DSM28248, a member of the Roseobacter clade.</title>
        <authorList>
            <person name="Voget S."/>
            <person name="Daniel R."/>
        </authorList>
    </citation>
    <scope>NUCLEOTIDE SEQUENCE [LARGE SCALE GENOMIC DNA]</scope>
    <source>
        <strain evidence="3 4">GSW-M26</strain>
    </source>
</reference>
<dbReference type="InterPro" id="IPR029057">
    <property type="entry name" value="PRTase-like"/>
</dbReference>
<evidence type="ECO:0000313" key="4">
    <source>
        <dbReference type="Proteomes" id="UP000032232"/>
    </source>
</evidence>
<dbReference type="PANTHER" id="PTHR47505">
    <property type="entry name" value="DNA UTILIZATION PROTEIN YHGH"/>
    <property type="match status" value="1"/>
</dbReference>
<accession>A0A0D1D463</accession>
<dbReference type="InterPro" id="IPR000836">
    <property type="entry name" value="PRTase_dom"/>
</dbReference>
<dbReference type="RefSeq" id="WP_342351703.1">
    <property type="nucleotide sequence ID" value="NZ_FZPF01000001.1"/>
</dbReference>
<name>A0A0D1D463_9RHOB</name>
<organism evidence="3 4">
    <name type="scientific">Jannaschia aquimarina</name>
    <dbReference type="NCBI Taxonomy" id="935700"/>
    <lineage>
        <taxon>Bacteria</taxon>
        <taxon>Pseudomonadati</taxon>
        <taxon>Pseudomonadota</taxon>
        <taxon>Alphaproteobacteria</taxon>
        <taxon>Rhodobacterales</taxon>
        <taxon>Roseobacteraceae</taxon>
        <taxon>Jannaschia</taxon>
    </lineage>
</organism>
<dbReference type="Gene3D" id="3.40.50.2020">
    <property type="match status" value="1"/>
</dbReference>
<dbReference type="CDD" id="cd06223">
    <property type="entry name" value="PRTases_typeI"/>
    <property type="match status" value="1"/>
</dbReference>
<sequence>MSDAMQRVANLTLRGGMALRDAIFPLTCLMCDARVEAPGLCPECWRETPFVSDPACDLCGTPLPGTETAEGGRCDECLTVPRPWEAGRAALVYAGRARALVLQLKHADRTELAQAAALWLHRRARDRLTPDTVIVPVPLHRWRLFRRRYNQSAEIARALAARTGGPCLPQGLLRTRATLSQDHRSRPDRFENIRGAIAPAPGLDLNGAPVALVDDVMTSGATMAACADVLRAARAGPITALMLARVAKDR</sequence>
<evidence type="ECO:0000259" key="2">
    <source>
        <dbReference type="Pfam" id="PF18912"/>
    </source>
</evidence>
<dbReference type="Proteomes" id="UP000032232">
    <property type="component" value="Unassembled WGS sequence"/>
</dbReference>
<comment type="similarity">
    <text evidence="1">Belongs to the ComF/GntX family.</text>
</comment>